<keyword evidence="4 8" id="KW-0732">Signal</keyword>
<dbReference type="InterPro" id="IPR033379">
    <property type="entry name" value="Acid_Pase_AS"/>
</dbReference>
<dbReference type="InterPro" id="IPR029033">
    <property type="entry name" value="His_PPase_superfam"/>
</dbReference>
<dbReference type="InterPro" id="IPR000560">
    <property type="entry name" value="His_Pase_clade-2"/>
</dbReference>
<dbReference type="PANTHER" id="PTHR11567:SF211">
    <property type="entry name" value="PROSTATIC ACID PHOSPHATASE"/>
    <property type="match status" value="1"/>
</dbReference>
<organism evidence="9 10">
    <name type="scientific">Panagrellus redivivus</name>
    <name type="common">Microworm</name>
    <dbReference type="NCBI Taxonomy" id="6233"/>
    <lineage>
        <taxon>Eukaryota</taxon>
        <taxon>Metazoa</taxon>
        <taxon>Ecdysozoa</taxon>
        <taxon>Nematoda</taxon>
        <taxon>Chromadorea</taxon>
        <taxon>Rhabditida</taxon>
        <taxon>Tylenchina</taxon>
        <taxon>Panagrolaimomorpha</taxon>
        <taxon>Panagrolaimoidea</taxon>
        <taxon>Panagrolaimidae</taxon>
        <taxon>Panagrellus</taxon>
    </lineage>
</organism>
<comment type="similarity">
    <text evidence="2">Belongs to the histidine acid phosphatase family.</text>
</comment>
<keyword evidence="9" id="KW-1185">Reference proteome</keyword>
<dbReference type="AlphaFoldDB" id="A0A7E4W119"/>
<dbReference type="Pfam" id="PF00328">
    <property type="entry name" value="His_Phos_2"/>
    <property type="match status" value="1"/>
</dbReference>
<dbReference type="WBParaSite" id="Pan_g4826.t1">
    <property type="protein sequence ID" value="Pan_g4826.t1"/>
    <property type="gene ID" value="Pan_g4826"/>
</dbReference>
<evidence type="ECO:0000256" key="1">
    <source>
        <dbReference type="ARBA" id="ARBA00000032"/>
    </source>
</evidence>
<evidence type="ECO:0000256" key="4">
    <source>
        <dbReference type="ARBA" id="ARBA00022729"/>
    </source>
</evidence>
<name>A0A7E4W119_PANRE</name>
<dbReference type="PANTHER" id="PTHR11567">
    <property type="entry name" value="ACID PHOSPHATASE-RELATED"/>
    <property type="match status" value="1"/>
</dbReference>
<evidence type="ECO:0000256" key="8">
    <source>
        <dbReference type="SAM" id="SignalP"/>
    </source>
</evidence>
<keyword evidence="5" id="KW-0378">Hydrolase</keyword>
<keyword evidence="6" id="KW-1015">Disulfide bond</keyword>
<dbReference type="GO" id="GO:0003993">
    <property type="term" value="F:acid phosphatase activity"/>
    <property type="evidence" value="ECO:0007669"/>
    <property type="project" value="UniProtKB-EC"/>
</dbReference>
<evidence type="ECO:0000256" key="3">
    <source>
        <dbReference type="ARBA" id="ARBA00012646"/>
    </source>
</evidence>
<evidence type="ECO:0000313" key="9">
    <source>
        <dbReference type="Proteomes" id="UP000492821"/>
    </source>
</evidence>
<feature type="chain" id="PRO_5028883667" description="acid phosphatase" evidence="8">
    <location>
        <begin position="23"/>
        <end position="136"/>
    </location>
</feature>
<evidence type="ECO:0000256" key="6">
    <source>
        <dbReference type="ARBA" id="ARBA00023157"/>
    </source>
</evidence>
<reference evidence="10" key="2">
    <citation type="submission" date="2020-10" db="UniProtKB">
        <authorList>
            <consortium name="WormBaseParasite"/>
        </authorList>
    </citation>
    <scope>IDENTIFICATION</scope>
</reference>
<proteinExistence type="inferred from homology"/>
<feature type="signal peptide" evidence="8">
    <location>
        <begin position="1"/>
        <end position="22"/>
    </location>
</feature>
<comment type="catalytic activity">
    <reaction evidence="1">
        <text>a phosphate monoester + H2O = an alcohol + phosphate</text>
        <dbReference type="Rhea" id="RHEA:15017"/>
        <dbReference type="ChEBI" id="CHEBI:15377"/>
        <dbReference type="ChEBI" id="CHEBI:30879"/>
        <dbReference type="ChEBI" id="CHEBI:43474"/>
        <dbReference type="ChEBI" id="CHEBI:67140"/>
        <dbReference type="EC" id="3.1.3.2"/>
    </reaction>
</comment>
<dbReference type="Proteomes" id="UP000492821">
    <property type="component" value="Unassembled WGS sequence"/>
</dbReference>
<evidence type="ECO:0000256" key="5">
    <source>
        <dbReference type="ARBA" id="ARBA00022801"/>
    </source>
</evidence>
<dbReference type="CDD" id="cd07061">
    <property type="entry name" value="HP_HAP_like"/>
    <property type="match status" value="1"/>
</dbReference>
<evidence type="ECO:0000313" key="10">
    <source>
        <dbReference type="WBParaSite" id="Pan_g4826.t1"/>
    </source>
</evidence>
<dbReference type="SUPFAM" id="SSF53254">
    <property type="entry name" value="Phosphoglycerate mutase-like"/>
    <property type="match status" value="1"/>
</dbReference>
<dbReference type="PROSITE" id="PS00616">
    <property type="entry name" value="HIS_ACID_PHOSPHAT_1"/>
    <property type="match status" value="1"/>
</dbReference>
<dbReference type="InterPro" id="IPR050645">
    <property type="entry name" value="Histidine_acid_phosphatase"/>
</dbReference>
<evidence type="ECO:0000256" key="7">
    <source>
        <dbReference type="ARBA" id="ARBA00023180"/>
    </source>
</evidence>
<keyword evidence="7" id="KW-0325">Glycoprotein</keyword>
<protein>
    <recommendedName>
        <fullName evidence="3">acid phosphatase</fullName>
        <ecNumber evidence="3">3.1.3.2</ecNumber>
    </recommendedName>
</protein>
<evidence type="ECO:0000256" key="2">
    <source>
        <dbReference type="ARBA" id="ARBA00005375"/>
    </source>
</evidence>
<sequence>MVSVSHFSVLLLVVLATSVVDAAPKLIHAEVLWRHGTRAPDHLYATSLNKATDFPPGLGELVPQGVLDHIKLGAKLGRRYINDTGLVSPIYIANEIKIISTTSDRTIASAQANFAGFYSKRRHLGPRHSLQCQFTL</sequence>
<dbReference type="Gene3D" id="3.40.50.1240">
    <property type="entry name" value="Phosphoglycerate mutase-like"/>
    <property type="match status" value="1"/>
</dbReference>
<dbReference type="EC" id="3.1.3.2" evidence="3"/>
<reference evidence="9" key="1">
    <citation type="journal article" date="2013" name="Genetics">
        <title>The draft genome and transcriptome of Panagrellus redivivus are shaped by the harsh demands of a free-living lifestyle.</title>
        <authorList>
            <person name="Srinivasan J."/>
            <person name="Dillman A.R."/>
            <person name="Macchietto M.G."/>
            <person name="Heikkinen L."/>
            <person name="Lakso M."/>
            <person name="Fracchia K.M."/>
            <person name="Antoshechkin I."/>
            <person name="Mortazavi A."/>
            <person name="Wong G."/>
            <person name="Sternberg P.W."/>
        </authorList>
    </citation>
    <scope>NUCLEOTIDE SEQUENCE [LARGE SCALE GENOMIC DNA]</scope>
    <source>
        <strain evidence="9">MT8872</strain>
    </source>
</reference>
<accession>A0A7E4W119</accession>